<gene>
    <name evidence="7" type="ORF">QQX04_10590</name>
</gene>
<feature type="transmembrane region" description="Helical" evidence="5">
    <location>
        <begin position="15"/>
        <end position="33"/>
    </location>
</feature>
<comment type="subcellular location">
    <subcellularLocation>
        <location evidence="1">Membrane</location>
        <topology evidence="1">Multi-pass membrane protein</topology>
    </subcellularLocation>
</comment>
<sequence>MSYPAPALPPKSTGVTYLLWFFLGLFGIHQFYMGKIGRGILYLFTAGLFGIMWLIDLFTIPSQVRMVNAQRAVGIY</sequence>
<evidence type="ECO:0000256" key="4">
    <source>
        <dbReference type="ARBA" id="ARBA00023136"/>
    </source>
</evidence>
<evidence type="ECO:0000256" key="2">
    <source>
        <dbReference type="ARBA" id="ARBA00022692"/>
    </source>
</evidence>
<dbReference type="InterPro" id="IPR050932">
    <property type="entry name" value="TM2D1-3-like"/>
</dbReference>
<protein>
    <submittedName>
        <fullName evidence="7">TM2 domain-containing protein</fullName>
    </submittedName>
</protein>
<dbReference type="Pfam" id="PF05154">
    <property type="entry name" value="TM2"/>
    <property type="match status" value="1"/>
</dbReference>
<evidence type="ECO:0000256" key="3">
    <source>
        <dbReference type="ARBA" id="ARBA00022989"/>
    </source>
</evidence>
<evidence type="ECO:0000256" key="5">
    <source>
        <dbReference type="SAM" id="Phobius"/>
    </source>
</evidence>
<evidence type="ECO:0000259" key="6">
    <source>
        <dbReference type="Pfam" id="PF05154"/>
    </source>
</evidence>
<reference evidence="7" key="1">
    <citation type="submission" date="2023-06" db="EMBL/GenBank/DDBJ databases">
        <title>SYSU T00b26.</title>
        <authorList>
            <person name="Gao L."/>
            <person name="Fang B.-Z."/>
            <person name="Li W.-J."/>
        </authorList>
    </citation>
    <scope>NUCLEOTIDE SEQUENCE</scope>
    <source>
        <strain evidence="7">SYSU T00b26</strain>
    </source>
</reference>
<keyword evidence="2 5" id="KW-0812">Transmembrane</keyword>
<dbReference type="EMBL" id="JAUHPV010000006">
    <property type="protein sequence ID" value="MDN4473438.1"/>
    <property type="molecule type" value="Genomic_DNA"/>
</dbReference>
<keyword evidence="8" id="KW-1185">Reference proteome</keyword>
<keyword evidence="3 5" id="KW-1133">Transmembrane helix</keyword>
<dbReference type="PANTHER" id="PTHR21016:SF25">
    <property type="entry name" value="TM2 DOMAIN-CONTAINING PROTEIN DDB_G0277895-RELATED"/>
    <property type="match status" value="1"/>
</dbReference>
<feature type="transmembrane region" description="Helical" evidence="5">
    <location>
        <begin position="40"/>
        <end position="60"/>
    </location>
</feature>
<evidence type="ECO:0000313" key="7">
    <source>
        <dbReference type="EMBL" id="MDN4473438.1"/>
    </source>
</evidence>
<organism evidence="7 8">
    <name type="scientific">Demequina zhanjiangensis</name>
    <dbReference type="NCBI Taxonomy" id="3051659"/>
    <lineage>
        <taxon>Bacteria</taxon>
        <taxon>Bacillati</taxon>
        <taxon>Actinomycetota</taxon>
        <taxon>Actinomycetes</taxon>
        <taxon>Micrococcales</taxon>
        <taxon>Demequinaceae</taxon>
        <taxon>Demequina</taxon>
    </lineage>
</organism>
<dbReference type="PANTHER" id="PTHR21016">
    <property type="entry name" value="BETA-AMYLOID BINDING PROTEIN-RELATED"/>
    <property type="match status" value="1"/>
</dbReference>
<feature type="domain" description="TM2" evidence="6">
    <location>
        <begin position="10"/>
        <end position="58"/>
    </location>
</feature>
<evidence type="ECO:0000256" key="1">
    <source>
        <dbReference type="ARBA" id="ARBA00004141"/>
    </source>
</evidence>
<dbReference type="InterPro" id="IPR007829">
    <property type="entry name" value="TM2"/>
</dbReference>
<proteinExistence type="predicted"/>
<dbReference type="RefSeq" id="WP_301128983.1">
    <property type="nucleotide sequence ID" value="NZ_JAUHPV010000006.1"/>
</dbReference>
<evidence type="ECO:0000313" key="8">
    <source>
        <dbReference type="Proteomes" id="UP001172738"/>
    </source>
</evidence>
<dbReference type="Proteomes" id="UP001172738">
    <property type="component" value="Unassembled WGS sequence"/>
</dbReference>
<name>A0ABT8G2S7_9MICO</name>
<keyword evidence="4 5" id="KW-0472">Membrane</keyword>
<comment type="caution">
    <text evidence="7">The sequence shown here is derived from an EMBL/GenBank/DDBJ whole genome shotgun (WGS) entry which is preliminary data.</text>
</comment>
<accession>A0ABT8G2S7</accession>